<sequence>MHPTELTDEKLLSECDVTRQRRSGPGGQHRNKVETAIRIEHRPTGVTGQASERRSQEENRKVALFRLRVELALKVRSSPEVTFEAPPSARWMNRVKGGKLAINPKHDDFPALLAEGLDRLHLAGWDHKAAAEQLQLSASQLIKFLKLEPVAFAMLNDYRDEHGLKPLS</sequence>
<dbReference type="HOGENOM" id="CLU_094763_1_0_0"/>
<evidence type="ECO:0000313" key="5">
    <source>
        <dbReference type="Proteomes" id="UP000006860"/>
    </source>
</evidence>
<dbReference type="PANTHER" id="PTHR43804">
    <property type="entry name" value="LD18447P"/>
    <property type="match status" value="1"/>
</dbReference>
<feature type="compositionally biased region" description="Basic and acidic residues" evidence="2">
    <location>
        <begin position="1"/>
        <end position="19"/>
    </location>
</feature>
<dbReference type="Proteomes" id="UP000006860">
    <property type="component" value="Chromosome"/>
</dbReference>
<feature type="domain" description="Prokaryotic-type class I peptide chain release factors" evidence="3">
    <location>
        <begin position="15"/>
        <end position="73"/>
    </location>
</feature>
<dbReference type="SUPFAM" id="SSF75620">
    <property type="entry name" value="Release factor"/>
    <property type="match status" value="1"/>
</dbReference>
<reference evidence="5" key="1">
    <citation type="submission" date="2011-02" db="EMBL/GenBank/DDBJ databases">
        <title>The complete genome of Planctomyces brasiliensis DSM 5305.</title>
        <authorList>
            <person name="Lucas S."/>
            <person name="Copeland A."/>
            <person name="Lapidus A."/>
            <person name="Bruce D."/>
            <person name="Goodwin L."/>
            <person name="Pitluck S."/>
            <person name="Kyrpides N."/>
            <person name="Mavromatis K."/>
            <person name="Pagani I."/>
            <person name="Ivanova N."/>
            <person name="Ovchinnikova G."/>
            <person name="Lu M."/>
            <person name="Detter J.C."/>
            <person name="Han C."/>
            <person name="Land M."/>
            <person name="Hauser L."/>
            <person name="Markowitz V."/>
            <person name="Cheng J.-F."/>
            <person name="Hugenholtz P."/>
            <person name="Woyke T."/>
            <person name="Wu D."/>
            <person name="Tindall B."/>
            <person name="Pomrenke H.G."/>
            <person name="Brambilla E."/>
            <person name="Klenk H.-P."/>
            <person name="Eisen J.A."/>
        </authorList>
    </citation>
    <scope>NUCLEOTIDE SEQUENCE [LARGE SCALE GENOMIC DNA]</scope>
    <source>
        <strain evidence="5">ATCC 49424 / DSM 5305 / JCM 21570 / NBRC 103401 / IFAM 1448</strain>
    </source>
</reference>
<dbReference type="Gene3D" id="3.30.160.20">
    <property type="match status" value="1"/>
</dbReference>
<evidence type="ECO:0000313" key="4">
    <source>
        <dbReference type="EMBL" id="ADY61563.1"/>
    </source>
</evidence>
<evidence type="ECO:0000256" key="1">
    <source>
        <dbReference type="ARBA" id="ARBA00010835"/>
    </source>
</evidence>
<dbReference type="EMBL" id="CP002546">
    <property type="protein sequence ID" value="ADY61563.1"/>
    <property type="molecule type" value="Genomic_DNA"/>
</dbReference>
<dbReference type="STRING" id="756272.Plabr_3986"/>
<feature type="region of interest" description="Disordered" evidence="2">
    <location>
        <begin position="1"/>
        <end position="35"/>
    </location>
</feature>
<keyword evidence="5" id="KW-1185">Reference proteome</keyword>
<dbReference type="AlphaFoldDB" id="F0SFV6"/>
<dbReference type="PANTHER" id="PTHR43804:SF6">
    <property type="entry name" value="CLASS I PEPTIDE CHAIN RELEASE FACTOR"/>
    <property type="match status" value="1"/>
</dbReference>
<dbReference type="eggNOG" id="COG1186">
    <property type="taxonomic scope" value="Bacteria"/>
</dbReference>
<evidence type="ECO:0000259" key="3">
    <source>
        <dbReference type="Pfam" id="PF00472"/>
    </source>
</evidence>
<dbReference type="GO" id="GO:0003747">
    <property type="term" value="F:translation release factor activity"/>
    <property type="evidence" value="ECO:0007669"/>
    <property type="project" value="InterPro"/>
</dbReference>
<gene>
    <name evidence="4" type="ordered locus">Plabr_3986</name>
</gene>
<dbReference type="InterPro" id="IPR045853">
    <property type="entry name" value="Pep_chain_release_fac_I_sf"/>
</dbReference>
<accession>F0SFV6</accession>
<dbReference type="KEGG" id="pbs:Plabr_3986"/>
<dbReference type="Pfam" id="PF00472">
    <property type="entry name" value="RF-1"/>
    <property type="match status" value="1"/>
</dbReference>
<organism evidence="4 5">
    <name type="scientific">Rubinisphaera brasiliensis (strain ATCC 49424 / DSM 5305 / JCM 21570 / IAM 15109 / NBRC 103401 / IFAM 1448)</name>
    <name type="common">Planctomyces brasiliensis</name>
    <dbReference type="NCBI Taxonomy" id="756272"/>
    <lineage>
        <taxon>Bacteria</taxon>
        <taxon>Pseudomonadati</taxon>
        <taxon>Planctomycetota</taxon>
        <taxon>Planctomycetia</taxon>
        <taxon>Planctomycetales</taxon>
        <taxon>Planctomycetaceae</taxon>
        <taxon>Rubinisphaera</taxon>
    </lineage>
</organism>
<protein>
    <submittedName>
        <fullName evidence="4">Class I peptide chain release factor</fullName>
    </submittedName>
</protein>
<comment type="similarity">
    <text evidence="1">Belongs to the prokaryotic/mitochondrial release factor family.</text>
</comment>
<dbReference type="OrthoDB" id="9815709at2"/>
<dbReference type="RefSeq" id="WP_013630280.1">
    <property type="nucleotide sequence ID" value="NC_015174.1"/>
</dbReference>
<proteinExistence type="inferred from homology"/>
<dbReference type="InterPro" id="IPR000352">
    <property type="entry name" value="Pep_chain_release_fac_I"/>
</dbReference>
<name>F0SFV6_RUBBR</name>
<evidence type="ECO:0000256" key="2">
    <source>
        <dbReference type="SAM" id="MobiDB-lite"/>
    </source>
</evidence>
<dbReference type="InterPro" id="IPR050057">
    <property type="entry name" value="Prokaryotic/Mito_RF"/>
</dbReference>